<accession>A0A0G4EPM1</accession>
<keyword evidence="3" id="KW-1185">Reference proteome</keyword>
<sequence length="186" mass="20044">MIDHCKWDHIDVSDDNGEETSSRRQPTVTRFDAPQKVTLRWRQKGQVPHPAVGKCCCCPSAPPRVEKTEDLPRVMTGEAVSVALWADVEHRVKTDEDGWTWKVIDFEDPQATDSSASASLAISSAGAAELQKSEPPSSACPSGGAASYDRKSPTSTRPGGTFYVSAPAARERRMACCPAHVGPHAA</sequence>
<organism evidence="2 3">
    <name type="scientific">Vitrella brassicaformis (strain CCMP3155)</name>
    <dbReference type="NCBI Taxonomy" id="1169540"/>
    <lineage>
        <taxon>Eukaryota</taxon>
        <taxon>Sar</taxon>
        <taxon>Alveolata</taxon>
        <taxon>Colpodellida</taxon>
        <taxon>Vitrellaceae</taxon>
        <taxon>Vitrella</taxon>
    </lineage>
</organism>
<name>A0A0G4EPM1_VITBC</name>
<dbReference type="InParanoid" id="A0A0G4EPM1"/>
<dbReference type="OrthoDB" id="416217at2759"/>
<dbReference type="VEuPathDB" id="CryptoDB:Vbra_5324"/>
<feature type="region of interest" description="Disordered" evidence="1">
    <location>
        <begin position="127"/>
        <end position="164"/>
    </location>
</feature>
<reference evidence="2 3" key="1">
    <citation type="submission" date="2014-11" db="EMBL/GenBank/DDBJ databases">
        <authorList>
            <person name="Zhu J."/>
            <person name="Qi W."/>
            <person name="Song R."/>
        </authorList>
    </citation>
    <scope>NUCLEOTIDE SEQUENCE [LARGE SCALE GENOMIC DNA]</scope>
</reference>
<evidence type="ECO:0000256" key="1">
    <source>
        <dbReference type="SAM" id="MobiDB-lite"/>
    </source>
</evidence>
<protein>
    <submittedName>
        <fullName evidence="2">Uncharacterized protein</fullName>
    </submittedName>
</protein>
<proteinExistence type="predicted"/>
<dbReference type="EMBL" id="CDMY01000288">
    <property type="protein sequence ID" value="CEL99778.1"/>
    <property type="molecule type" value="Genomic_DNA"/>
</dbReference>
<feature type="compositionally biased region" description="Low complexity" evidence="1">
    <location>
        <begin position="127"/>
        <end position="147"/>
    </location>
</feature>
<evidence type="ECO:0000313" key="2">
    <source>
        <dbReference type="EMBL" id="CEL99778.1"/>
    </source>
</evidence>
<dbReference type="AlphaFoldDB" id="A0A0G4EPM1"/>
<evidence type="ECO:0000313" key="3">
    <source>
        <dbReference type="Proteomes" id="UP000041254"/>
    </source>
</evidence>
<gene>
    <name evidence="2" type="ORF">Vbra_5324</name>
</gene>
<dbReference type="Proteomes" id="UP000041254">
    <property type="component" value="Unassembled WGS sequence"/>
</dbReference>